<name>A0A8J6MA33_9FIRM</name>
<gene>
    <name evidence="2" type="ORF">H8S57_14225</name>
</gene>
<dbReference type="Proteomes" id="UP000661435">
    <property type="component" value="Unassembled WGS sequence"/>
</dbReference>
<organism evidence="2 3">
    <name type="scientific">Lawsonibacter hominis</name>
    <dbReference type="NCBI Taxonomy" id="2763053"/>
    <lineage>
        <taxon>Bacteria</taxon>
        <taxon>Bacillati</taxon>
        <taxon>Bacillota</taxon>
        <taxon>Clostridia</taxon>
        <taxon>Eubacteriales</taxon>
        <taxon>Oscillospiraceae</taxon>
        <taxon>Lawsonibacter</taxon>
    </lineage>
</organism>
<evidence type="ECO:0000313" key="2">
    <source>
        <dbReference type="EMBL" id="MBC5734871.1"/>
    </source>
</evidence>
<evidence type="ECO:0000256" key="1">
    <source>
        <dbReference type="SAM" id="SignalP"/>
    </source>
</evidence>
<reference evidence="2" key="1">
    <citation type="submission" date="2020-08" db="EMBL/GenBank/DDBJ databases">
        <title>Genome public.</title>
        <authorList>
            <person name="Liu C."/>
            <person name="Sun Q."/>
        </authorList>
    </citation>
    <scope>NUCLEOTIDE SEQUENCE</scope>
    <source>
        <strain evidence="2">NSJ-51</strain>
    </source>
</reference>
<accession>A0A8J6MA33</accession>
<feature type="signal peptide" evidence="1">
    <location>
        <begin position="1"/>
        <end position="26"/>
    </location>
</feature>
<keyword evidence="1" id="KW-0732">Signal</keyword>
<protein>
    <submittedName>
        <fullName evidence="2">PPC domain-containing protein</fullName>
    </submittedName>
</protein>
<proteinExistence type="predicted"/>
<evidence type="ECO:0000313" key="3">
    <source>
        <dbReference type="Proteomes" id="UP000661435"/>
    </source>
</evidence>
<feature type="chain" id="PRO_5035202052" evidence="1">
    <location>
        <begin position="27"/>
        <end position="184"/>
    </location>
</feature>
<comment type="caution">
    <text evidence="2">The sequence shown here is derived from an EMBL/GenBank/DDBJ whole genome shotgun (WGS) entry which is preliminary data.</text>
</comment>
<dbReference type="RefSeq" id="WP_186908693.1">
    <property type="nucleotide sequence ID" value="NZ_JACOPP010000027.1"/>
</dbReference>
<sequence>MKIKKLACITMACVMAISCLAVSAFAAESEQEMSITGEKNVFMVDKAASMGSEMTDNVGAKNVFTADGAAASGSEMTGNIDDLLPSDWDAMPLAKGELGSGQGYAYGSVTISAGQKLTISGTYTPTDATMQVGYVNSSGTVTYVTFTGGSGSHTFTVSKSGTYQIYLYNPSSYDLEFNVSYILT</sequence>
<dbReference type="AlphaFoldDB" id="A0A8J6MA33"/>
<dbReference type="EMBL" id="JACOPP010000027">
    <property type="protein sequence ID" value="MBC5734871.1"/>
    <property type="molecule type" value="Genomic_DNA"/>
</dbReference>
<dbReference type="PROSITE" id="PS51257">
    <property type="entry name" value="PROKAR_LIPOPROTEIN"/>
    <property type="match status" value="1"/>
</dbReference>
<keyword evidence="3" id="KW-1185">Reference proteome</keyword>